<accession>A0ABP1N815</accession>
<comment type="caution">
    <text evidence="1">The sequence shown here is derived from an EMBL/GenBank/DDBJ whole genome shotgun (WGS) entry which is preliminary data.</text>
</comment>
<gene>
    <name evidence="1" type="ORF">XYLVIOL_LOCUS1763</name>
</gene>
<name>A0ABP1N815_XYLVO</name>
<dbReference type="EMBL" id="CAXAJV020001286">
    <property type="protein sequence ID" value="CAL7935715.1"/>
    <property type="molecule type" value="Genomic_DNA"/>
</dbReference>
<evidence type="ECO:0000313" key="2">
    <source>
        <dbReference type="Proteomes" id="UP001642520"/>
    </source>
</evidence>
<proteinExistence type="predicted"/>
<evidence type="ECO:0000313" key="1">
    <source>
        <dbReference type="EMBL" id="CAL7935715.1"/>
    </source>
</evidence>
<keyword evidence="2" id="KW-1185">Reference proteome</keyword>
<dbReference type="Proteomes" id="UP001642520">
    <property type="component" value="Unassembled WGS sequence"/>
</dbReference>
<sequence length="171" mass="19565">MPEREFAAYNIKANVIKTSVDQTIMKTVLNVTTKIILDIIEASPGKSMYVDTKEALIERLARSEGAKLRKFPFGIELGNKKSFQFLREVRQLAEKHVRENVLNTVWIQRLPTKTQEMLAILEDASQERLAKIANKSRELSEVPTCSGMIPLGHKMATWSPLQDTRRAQKRR</sequence>
<protein>
    <submittedName>
        <fullName evidence="1">Uncharacterized protein</fullName>
    </submittedName>
</protein>
<reference evidence="1 2" key="1">
    <citation type="submission" date="2024-08" db="EMBL/GenBank/DDBJ databases">
        <authorList>
            <person name="Will J Nash"/>
            <person name="Angela Man"/>
            <person name="Seanna McTaggart"/>
            <person name="Kendall Baker"/>
            <person name="Tom Barker"/>
            <person name="Leah Catchpole"/>
            <person name="Alex Durrant"/>
            <person name="Karim Gharbi"/>
            <person name="Naomi Irish"/>
            <person name="Gemy Kaithakottil"/>
            <person name="Debby Ku"/>
            <person name="Aaliyah Providence"/>
            <person name="Felix Shaw"/>
            <person name="David Swarbreck"/>
            <person name="Chris Watkins"/>
            <person name="Ann M. McCartney"/>
            <person name="Giulio Formenti"/>
            <person name="Alice Mouton"/>
            <person name="Noel Vella"/>
            <person name="Bjorn M von Reumont"/>
            <person name="Adriana Vella"/>
            <person name="Wilfried Haerty"/>
        </authorList>
    </citation>
    <scope>NUCLEOTIDE SEQUENCE [LARGE SCALE GENOMIC DNA]</scope>
</reference>
<organism evidence="1 2">
    <name type="scientific">Xylocopa violacea</name>
    <name type="common">Violet carpenter bee</name>
    <name type="synonym">Apis violacea</name>
    <dbReference type="NCBI Taxonomy" id="135666"/>
    <lineage>
        <taxon>Eukaryota</taxon>
        <taxon>Metazoa</taxon>
        <taxon>Ecdysozoa</taxon>
        <taxon>Arthropoda</taxon>
        <taxon>Hexapoda</taxon>
        <taxon>Insecta</taxon>
        <taxon>Pterygota</taxon>
        <taxon>Neoptera</taxon>
        <taxon>Endopterygota</taxon>
        <taxon>Hymenoptera</taxon>
        <taxon>Apocrita</taxon>
        <taxon>Aculeata</taxon>
        <taxon>Apoidea</taxon>
        <taxon>Anthophila</taxon>
        <taxon>Apidae</taxon>
        <taxon>Xylocopa</taxon>
        <taxon>Xylocopa</taxon>
    </lineage>
</organism>
<dbReference type="PANTHER" id="PTHR33327:SF3">
    <property type="entry name" value="RNA-DIRECTED DNA POLYMERASE"/>
    <property type="match status" value="1"/>
</dbReference>
<dbReference type="PANTHER" id="PTHR33327">
    <property type="entry name" value="ENDONUCLEASE"/>
    <property type="match status" value="1"/>
</dbReference>